<dbReference type="SUPFAM" id="SSF53822">
    <property type="entry name" value="Periplasmic binding protein-like I"/>
    <property type="match status" value="1"/>
</dbReference>
<dbReference type="InterPro" id="IPR028082">
    <property type="entry name" value="Peripla_BP_I"/>
</dbReference>
<dbReference type="EMBL" id="BIFS01000001">
    <property type="protein sequence ID" value="GCE21098.1"/>
    <property type="molecule type" value="Genomic_DNA"/>
</dbReference>
<evidence type="ECO:0000259" key="3">
    <source>
        <dbReference type="Pfam" id="PF13407"/>
    </source>
</evidence>
<sequence>MLEAAITKAIPGAHVDYHNANGDTDAQMAQATTGMQDGDCILVVAAHDSIAAASIVTLAKAHNIPVIAYDRLLQSTDVNYYVSFNNIQVGALQAQYIADHYLTYKRGAQVNLTMISGSQTDTNALLFSIGAHTVLDPLLATHELSIINEVFTPDWSNPTAQTEMESVLADQKDDVQIAYVANDGMANSVIAALDSARLSGKVLVTGQDATVAGLRNILLGKQNMTVYKPIAKEAQSVGDLVKALHDGKDVKGLTGGATTPTYNGGNIPSILDNPISVDIHNIKQTVIKDGFVSKKDLCANLRPGTGNLC</sequence>
<dbReference type="InterPro" id="IPR025997">
    <property type="entry name" value="SBP_2_dom"/>
</dbReference>
<feature type="domain" description="Periplasmic binding protein" evidence="3">
    <location>
        <begin position="12"/>
        <end position="248"/>
    </location>
</feature>
<keyword evidence="5" id="KW-1185">Reference proteome</keyword>
<keyword evidence="2" id="KW-0732">Signal</keyword>
<comment type="caution">
    <text evidence="4">The sequence shown here is derived from an EMBL/GenBank/DDBJ whole genome shotgun (WGS) entry which is preliminary data.</text>
</comment>
<evidence type="ECO:0000256" key="1">
    <source>
        <dbReference type="ARBA" id="ARBA00004196"/>
    </source>
</evidence>
<evidence type="ECO:0000313" key="5">
    <source>
        <dbReference type="Proteomes" id="UP000287188"/>
    </source>
</evidence>
<dbReference type="GO" id="GO:0030246">
    <property type="term" value="F:carbohydrate binding"/>
    <property type="evidence" value="ECO:0007669"/>
    <property type="project" value="TreeGrafter"/>
</dbReference>
<dbReference type="PANTHER" id="PTHR30036:SF1">
    <property type="entry name" value="D-XYLOSE-BINDING PERIPLASMIC PROTEIN"/>
    <property type="match status" value="1"/>
</dbReference>
<dbReference type="Gene3D" id="3.40.50.2300">
    <property type="match status" value="2"/>
</dbReference>
<dbReference type="InterPro" id="IPR050555">
    <property type="entry name" value="Bact_Solute-Bind_Prot2"/>
</dbReference>
<accession>A0A402APJ4</accession>
<proteinExistence type="predicted"/>
<protein>
    <recommendedName>
        <fullName evidence="3">Periplasmic binding protein domain-containing protein</fullName>
    </recommendedName>
</protein>
<organism evidence="4 5">
    <name type="scientific">Dictyobacter kobayashii</name>
    <dbReference type="NCBI Taxonomy" id="2014872"/>
    <lineage>
        <taxon>Bacteria</taxon>
        <taxon>Bacillati</taxon>
        <taxon>Chloroflexota</taxon>
        <taxon>Ktedonobacteria</taxon>
        <taxon>Ktedonobacterales</taxon>
        <taxon>Dictyobacteraceae</taxon>
        <taxon>Dictyobacter</taxon>
    </lineage>
</organism>
<name>A0A402APJ4_9CHLR</name>
<evidence type="ECO:0000313" key="4">
    <source>
        <dbReference type="EMBL" id="GCE21098.1"/>
    </source>
</evidence>
<reference evidence="5" key="1">
    <citation type="submission" date="2018-12" db="EMBL/GenBank/DDBJ databases">
        <title>Tengunoibacter tsumagoiensis gen. nov., sp. nov., Dictyobacter kobayashii sp. nov., D. alpinus sp. nov., and D. joshuensis sp. nov. and description of Dictyobacteraceae fam. nov. within the order Ktedonobacterales isolated from Tengu-no-mugimeshi.</title>
        <authorList>
            <person name="Wang C.M."/>
            <person name="Zheng Y."/>
            <person name="Sakai Y."/>
            <person name="Toyoda A."/>
            <person name="Minakuchi Y."/>
            <person name="Abe K."/>
            <person name="Yokota A."/>
            <person name="Yabe S."/>
        </authorList>
    </citation>
    <scope>NUCLEOTIDE SEQUENCE [LARGE SCALE GENOMIC DNA]</scope>
    <source>
        <strain evidence="5">Uno11</strain>
    </source>
</reference>
<dbReference type="PANTHER" id="PTHR30036">
    <property type="entry name" value="D-XYLOSE-BINDING PERIPLASMIC PROTEIN"/>
    <property type="match status" value="1"/>
</dbReference>
<dbReference type="Pfam" id="PF13407">
    <property type="entry name" value="Peripla_BP_4"/>
    <property type="match status" value="1"/>
</dbReference>
<dbReference type="AlphaFoldDB" id="A0A402APJ4"/>
<gene>
    <name evidence="4" type="ORF">KDK_48980</name>
</gene>
<dbReference type="Proteomes" id="UP000287188">
    <property type="component" value="Unassembled WGS sequence"/>
</dbReference>
<comment type="subcellular location">
    <subcellularLocation>
        <location evidence="1">Cell envelope</location>
    </subcellularLocation>
</comment>
<evidence type="ECO:0000256" key="2">
    <source>
        <dbReference type="ARBA" id="ARBA00022729"/>
    </source>
</evidence>
<dbReference type="GO" id="GO:0030288">
    <property type="term" value="C:outer membrane-bounded periplasmic space"/>
    <property type="evidence" value="ECO:0007669"/>
    <property type="project" value="TreeGrafter"/>
</dbReference>